<dbReference type="Pfam" id="PF02179">
    <property type="entry name" value="BAG"/>
    <property type="match status" value="1"/>
</dbReference>
<name>A0A0B2QKD2_GLYSO</name>
<gene>
    <name evidence="3" type="ORF">glysoja_034721</name>
</gene>
<sequence length="171" mass="18762">MESEMSPGGMFVQRREAAAAGGKDTAGAAGNDNMTTVMVTVAHHSSLPTPLSVKQRLFFGGKEKDNEGHLHAEGVRDMSKLLLLEDACREERKHEEIRKHNEMLKASEAVAEVSVLEVAVDGGTKVSDKNFLMSTELLMRQLLKLDGIEAEGEVKLQRKAEVVFMVLELLT</sequence>
<dbReference type="EMBL" id="KN658494">
    <property type="protein sequence ID" value="KHN20338.1"/>
    <property type="molecule type" value="Genomic_DNA"/>
</dbReference>
<dbReference type="SMART" id="SM00264">
    <property type="entry name" value="BAG"/>
    <property type="match status" value="1"/>
</dbReference>
<feature type="domain" description="BAG" evidence="2">
    <location>
        <begin position="102"/>
        <end position="162"/>
    </location>
</feature>
<evidence type="ECO:0000259" key="2">
    <source>
        <dbReference type="PROSITE" id="PS51035"/>
    </source>
</evidence>
<dbReference type="AlphaFoldDB" id="A0A0B2QKD2"/>
<keyword evidence="1" id="KW-0143">Chaperone</keyword>
<dbReference type="SUPFAM" id="SSF63491">
    <property type="entry name" value="BAG domain"/>
    <property type="match status" value="1"/>
</dbReference>
<dbReference type="Proteomes" id="UP000053555">
    <property type="component" value="Unassembled WGS sequence"/>
</dbReference>
<dbReference type="PANTHER" id="PTHR12329">
    <property type="entry name" value="BCL2-ASSOCIATED ATHANOGENE"/>
    <property type="match status" value="1"/>
</dbReference>
<organism evidence="3">
    <name type="scientific">Glycine soja</name>
    <name type="common">Wild soybean</name>
    <dbReference type="NCBI Taxonomy" id="3848"/>
    <lineage>
        <taxon>Eukaryota</taxon>
        <taxon>Viridiplantae</taxon>
        <taxon>Streptophyta</taxon>
        <taxon>Embryophyta</taxon>
        <taxon>Tracheophyta</taxon>
        <taxon>Spermatophyta</taxon>
        <taxon>Magnoliopsida</taxon>
        <taxon>eudicotyledons</taxon>
        <taxon>Gunneridae</taxon>
        <taxon>Pentapetalae</taxon>
        <taxon>rosids</taxon>
        <taxon>fabids</taxon>
        <taxon>Fabales</taxon>
        <taxon>Fabaceae</taxon>
        <taxon>Papilionoideae</taxon>
        <taxon>50 kb inversion clade</taxon>
        <taxon>NPAAA clade</taxon>
        <taxon>indigoferoid/millettioid clade</taxon>
        <taxon>Phaseoleae</taxon>
        <taxon>Glycine</taxon>
        <taxon>Glycine subgen. Soja</taxon>
    </lineage>
</organism>
<dbReference type="GO" id="GO:0000774">
    <property type="term" value="F:adenyl-nucleotide exchange factor activity"/>
    <property type="evidence" value="ECO:0007669"/>
    <property type="project" value="TreeGrafter"/>
</dbReference>
<dbReference type="GO" id="GO:0005737">
    <property type="term" value="C:cytoplasm"/>
    <property type="evidence" value="ECO:0007669"/>
    <property type="project" value="TreeGrafter"/>
</dbReference>
<proteinExistence type="predicted"/>
<accession>A0A0B2QKD2</accession>
<dbReference type="InterPro" id="IPR003103">
    <property type="entry name" value="BAG_domain"/>
</dbReference>
<dbReference type="GO" id="GO:0051087">
    <property type="term" value="F:protein-folding chaperone binding"/>
    <property type="evidence" value="ECO:0007669"/>
    <property type="project" value="InterPro"/>
</dbReference>
<protein>
    <submittedName>
        <fullName evidence="3">BAG family molecular chaperone regulator 4</fullName>
    </submittedName>
</protein>
<dbReference type="InterPro" id="IPR036533">
    <property type="entry name" value="BAG_dom_sf"/>
</dbReference>
<evidence type="ECO:0000256" key="1">
    <source>
        <dbReference type="ARBA" id="ARBA00023186"/>
    </source>
</evidence>
<dbReference type="GO" id="GO:0050821">
    <property type="term" value="P:protein stabilization"/>
    <property type="evidence" value="ECO:0007669"/>
    <property type="project" value="TreeGrafter"/>
</dbReference>
<dbReference type="Gene3D" id="3.10.20.90">
    <property type="entry name" value="Phosphatidylinositol 3-kinase Catalytic Subunit, Chain A, domain 1"/>
    <property type="match status" value="1"/>
</dbReference>
<dbReference type="InterPro" id="IPR039773">
    <property type="entry name" value="BAG_chaperone_regulator"/>
</dbReference>
<dbReference type="Gene3D" id="1.20.58.120">
    <property type="entry name" value="BAG domain"/>
    <property type="match status" value="1"/>
</dbReference>
<dbReference type="PROSITE" id="PS51035">
    <property type="entry name" value="BAG"/>
    <property type="match status" value="1"/>
</dbReference>
<dbReference type="PANTHER" id="PTHR12329:SF40">
    <property type="entry name" value="BAG FAMILY MOLECULAR CHAPERONE REGULATOR 4"/>
    <property type="match status" value="1"/>
</dbReference>
<evidence type="ECO:0000313" key="3">
    <source>
        <dbReference type="EMBL" id="KHN20338.1"/>
    </source>
</evidence>
<reference evidence="3" key="1">
    <citation type="submission" date="2014-07" db="EMBL/GenBank/DDBJ databases">
        <title>Identification of a novel salt tolerance gene in wild soybean by whole-genome sequencing.</title>
        <authorList>
            <person name="Lam H.-M."/>
            <person name="Qi X."/>
            <person name="Li M.-W."/>
            <person name="Liu X."/>
            <person name="Xie M."/>
            <person name="Ni M."/>
            <person name="Xu X."/>
        </authorList>
    </citation>
    <scope>NUCLEOTIDE SEQUENCE [LARGE SCALE GENOMIC DNA]</scope>
    <source>
        <tissue evidence="3">Root</tissue>
    </source>
</reference>